<name>A0A2P2QV32_RHIMU</name>
<accession>A0A2P2QV32</accession>
<proteinExistence type="predicted"/>
<evidence type="ECO:0000313" key="1">
    <source>
        <dbReference type="EMBL" id="MBX70853.1"/>
    </source>
</evidence>
<reference evidence="1" key="1">
    <citation type="submission" date="2018-02" db="EMBL/GenBank/DDBJ databases">
        <title>Rhizophora mucronata_Transcriptome.</title>
        <authorList>
            <person name="Meera S.P."/>
            <person name="Sreeshan A."/>
            <person name="Augustine A."/>
        </authorList>
    </citation>
    <scope>NUCLEOTIDE SEQUENCE</scope>
    <source>
        <tissue evidence="1">Leaf</tissue>
    </source>
</reference>
<dbReference type="EMBL" id="GGEC01090369">
    <property type="protein sequence ID" value="MBX70853.1"/>
    <property type="molecule type" value="Transcribed_RNA"/>
</dbReference>
<sequence>MKKRRHIFLLPLPNPHPHSFMRLLNENKTGSSNQ</sequence>
<organism evidence="1">
    <name type="scientific">Rhizophora mucronata</name>
    <name type="common">Asiatic mangrove</name>
    <dbReference type="NCBI Taxonomy" id="61149"/>
    <lineage>
        <taxon>Eukaryota</taxon>
        <taxon>Viridiplantae</taxon>
        <taxon>Streptophyta</taxon>
        <taxon>Embryophyta</taxon>
        <taxon>Tracheophyta</taxon>
        <taxon>Spermatophyta</taxon>
        <taxon>Magnoliopsida</taxon>
        <taxon>eudicotyledons</taxon>
        <taxon>Gunneridae</taxon>
        <taxon>Pentapetalae</taxon>
        <taxon>rosids</taxon>
        <taxon>fabids</taxon>
        <taxon>Malpighiales</taxon>
        <taxon>Rhizophoraceae</taxon>
        <taxon>Rhizophora</taxon>
    </lineage>
</organism>
<protein>
    <submittedName>
        <fullName evidence="1">Uncharacterized protein</fullName>
    </submittedName>
</protein>
<dbReference type="AlphaFoldDB" id="A0A2P2QV32"/>